<gene>
    <name evidence="2" type="ORF">G4B88_015913</name>
</gene>
<sequence>MVKHHQTTSANQEQEEEEDIYNILLPNVGDLPLTPPSAVQSNFISYFAPDFLKPMHDQYVYRHANGLCVIGLASTHLAFKEQEGGGGGITAVDFNVGKSNRSEMKVYEFSTFFLHKDWIMEQWEKNYYISSIVGATNGSSLVVMSEGTPYTEQSYKVSESFPYKWINKKWKEGFHVTSMTIAGN</sequence>
<dbReference type="EMBL" id="JAATIQ010000332">
    <property type="protein sequence ID" value="KAF4361321.1"/>
    <property type="molecule type" value="Genomic_DNA"/>
</dbReference>
<dbReference type="Pfam" id="PF24289">
    <property type="entry name" value="DUF7477"/>
    <property type="match status" value="1"/>
</dbReference>
<evidence type="ECO:0000313" key="3">
    <source>
        <dbReference type="Proteomes" id="UP000583929"/>
    </source>
</evidence>
<comment type="caution">
    <text evidence="2">The sequence shown here is derived from an EMBL/GenBank/DDBJ whole genome shotgun (WGS) entry which is preliminary data.</text>
</comment>
<dbReference type="PANTHER" id="PTHR13651">
    <property type="entry name" value="PROTEIN ABITRAM"/>
    <property type="match status" value="1"/>
</dbReference>
<evidence type="ECO:0000313" key="2">
    <source>
        <dbReference type="EMBL" id="KAF4361321.1"/>
    </source>
</evidence>
<evidence type="ECO:0000259" key="1">
    <source>
        <dbReference type="Pfam" id="PF24289"/>
    </source>
</evidence>
<proteinExistence type="predicted"/>
<dbReference type="AlphaFoldDB" id="A0A7J6ESE8"/>
<reference evidence="2 3" key="1">
    <citation type="journal article" date="2020" name="bioRxiv">
        <title>Sequence and annotation of 42 cannabis genomes reveals extensive copy number variation in cannabinoid synthesis and pathogen resistance genes.</title>
        <authorList>
            <person name="Mckernan K.J."/>
            <person name="Helbert Y."/>
            <person name="Kane L.T."/>
            <person name="Ebling H."/>
            <person name="Zhang L."/>
            <person name="Liu B."/>
            <person name="Eaton Z."/>
            <person name="Mclaughlin S."/>
            <person name="Kingan S."/>
            <person name="Baybayan P."/>
            <person name="Concepcion G."/>
            <person name="Jordan M."/>
            <person name="Riva A."/>
            <person name="Barbazuk W."/>
            <person name="Harkins T."/>
        </authorList>
    </citation>
    <scope>NUCLEOTIDE SEQUENCE [LARGE SCALE GENOMIC DNA]</scope>
    <source>
        <strain evidence="3">cv. Jamaican Lion 4</strain>
        <tissue evidence="2">Leaf</tissue>
    </source>
</reference>
<dbReference type="InterPro" id="IPR039169">
    <property type="entry name" value="Abitram"/>
</dbReference>
<accession>A0A7J6ESE8</accession>
<dbReference type="InterPro" id="IPR055900">
    <property type="entry name" value="DUF7477"/>
</dbReference>
<protein>
    <recommendedName>
        <fullName evidence="1">DUF7477 domain-containing protein</fullName>
    </recommendedName>
</protein>
<name>A0A7J6ESE8_CANSA</name>
<dbReference type="GO" id="GO:0005634">
    <property type="term" value="C:nucleus"/>
    <property type="evidence" value="ECO:0007669"/>
    <property type="project" value="TreeGrafter"/>
</dbReference>
<dbReference type="Proteomes" id="UP000583929">
    <property type="component" value="Unassembled WGS sequence"/>
</dbReference>
<organism evidence="2 3">
    <name type="scientific">Cannabis sativa</name>
    <name type="common">Hemp</name>
    <name type="synonym">Marijuana</name>
    <dbReference type="NCBI Taxonomy" id="3483"/>
    <lineage>
        <taxon>Eukaryota</taxon>
        <taxon>Viridiplantae</taxon>
        <taxon>Streptophyta</taxon>
        <taxon>Embryophyta</taxon>
        <taxon>Tracheophyta</taxon>
        <taxon>Spermatophyta</taxon>
        <taxon>Magnoliopsida</taxon>
        <taxon>eudicotyledons</taxon>
        <taxon>Gunneridae</taxon>
        <taxon>Pentapetalae</taxon>
        <taxon>rosids</taxon>
        <taxon>fabids</taxon>
        <taxon>Rosales</taxon>
        <taxon>Cannabaceae</taxon>
        <taxon>Cannabis</taxon>
    </lineage>
</organism>
<dbReference type="PANTHER" id="PTHR13651:SF0">
    <property type="entry name" value="PROTEIN ABITRAM"/>
    <property type="match status" value="1"/>
</dbReference>
<keyword evidence="3" id="KW-1185">Reference proteome</keyword>
<feature type="domain" description="DUF7477" evidence="1">
    <location>
        <begin position="103"/>
        <end position="183"/>
    </location>
</feature>